<keyword evidence="9" id="KW-1133">Transmembrane helix</keyword>
<keyword evidence="4" id="KW-0813">Transport</keyword>
<evidence type="ECO:0000256" key="8">
    <source>
        <dbReference type="ARBA" id="ARBA00023136"/>
    </source>
</evidence>
<reference evidence="10 11" key="1">
    <citation type="submission" date="2019-11" db="EMBL/GenBank/DDBJ databases">
        <title>Comparative genomics of hydrocarbon-degrading Desulfosarcina strains.</title>
        <authorList>
            <person name="Watanabe M."/>
            <person name="Kojima H."/>
            <person name="Fukui M."/>
        </authorList>
    </citation>
    <scope>NUCLEOTIDE SEQUENCE [LARGE SCALE GENOMIC DNA]</scope>
    <source>
        <strain evidence="10 11">PP31</strain>
    </source>
</reference>
<keyword evidence="9" id="KW-0812">Transmembrane</keyword>
<feature type="transmembrane region" description="Helical" evidence="9">
    <location>
        <begin position="20"/>
        <end position="36"/>
    </location>
</feature>
<name>A0A5K7ZBL2_9BACT</name>
<keyword evidence="6" id="KW-0997">Cell inner membrane</keyword>
<comment type="similarity">
    <text evidence="3">Belongs to the bacterial solute-binding protein SsuA/TauA family.</text>
</comment>
<organism evidence="10 11">
    <name type="scientific">Desulfosarcina widdelii</name>
    <dbReference type="NCBI Taxonomy" id="947919"/>
    <lineage>
        <taxon>Bacteria</taxon>
        <taxon>Pseudomonadati</taxon>
        <taxon>Thermodesulfobacteriota</taxon>
        <taxon>Desulfobacteria</taxon>
        <taxon>Desulfobacterales</taxon>
        <taxon>Desulfosarcinaceae</taxon>
        <taxon>Desulfosarcina</taxon>
    </lineage>
</organism>
<dbReference type="CDD" id="cd13553">
    <property type="entry name" value="PBP2_NrtA_CpmA_like"/>
    <property type="match status" value="1"/>
</dbReference>
<evidence type="ECO:0000256" key="1">
    <source>
        <dbReference type="ARBA" id="ARBA00004308"/>
    </source>
</evidence>
<dbReference type="SUPFAM" id="SSF53850">
    <property type="entry name" value="Periplasmic binding protein-like II"/>
    <property type="match status" value="1"/>
</dbReference>
<evidence type="ECO:0000256" key="3">
    <source>
        <dbReference type="ARBA" id="ARBA00010742"/>
    </source>
</evidence>
<sequence length="350" mass="39504">MRFKSDLLHRSGKLPMPVKLTCIFLAWLILIAWLHYRLNFESADRQVVRMGYMPVITNLAAPILDHVSRDGSGILFQAVKFTSFAEMAEALRNNSIQAAFIIAPLAVVLHQQKEDVKVVLIGNRHESTLVARKELNATRLEDLIDRTIAVPMRYSGHNIWLRRELEKKGLERRIRVVEMNPPDMASALTSGALDAYFVGEPFAAQTVLSNDANVVAYVESEWPGFICNLVLVRGEWLETHSEAVEKMVEAAARSGLWAKRHPEGAARIASRYWNQTEALVVHALTQPEGRIVYDRYIPKTEELRFMADLMRRYGLTEQADVTGLVDDRFARNASTEGIDGLDTILVHDAP</sequence>
<protein>
    <submittedName>
        <fullName evidence="10">NLPA lipoprotein</fullName>
    </submittedName>
</protein>
<evidence type="ECO:0000256" key="6">
    <source>
        <dbReference type="ARBA" id="ARBA00022519"/>
    </source>
</evidence>
<gene>
    <name evidence="10" type="ORF">DSCW_66630</name>
</gene>
<accession>A0A5K7ZBL2</accession>
<dbReference type="GO" id="GO:0012505">
    <property type="term" value="C:endomembrane system"/>
    <property type="evidence" value="ECO:0007669"/>
    <property type="project" value="UniProtKB-SubCell"/>
</dbReference>
<dbReference type="Gene3D" id="3.40.190.10">
    <property type="entry name" value="Periplasmic binding protein-like II"/>
    <property type="match status" value="2"/>
</dbReference>
<evidence type="ECO:0000256" key="4">
    <source>
        <dbReference type="ARBA" id="ARBA00022448"/>
    </source>
</evidence>
<keyword evidence="5" id="KW-1003">Cell membrane</keyword>
<dbReference type="OrthoDB" id="5516036at2"/>
<proteinExistence type="inferred from homology"/>
<evidence type="ECO:0000313" key="10">
    <source>
        <dbReference type="EMBL" id="BBO79246.1"/>
    </source>
</evidence>
<evidence type="ECO:0000256" key="9">
    <source>
        <dbReference type="SAM" id="Phobius"/>
    </source>
</evidence>
<keyword evidence="10" id="KW-0449">Lipoprotein</keyword>
<dbReference type="EMBL" id="AP021875">
    <property type="protein sequence ID" value="BBO79246.1"/>
    <property type="molecule type" value="Genomic_DNA"/>
</dbReference>
<keyword evidence="11" id="KW-1185">Reference proteome</keyword>
<dbReference type="GO" id="GO:0042597">
    <property type="term" value="C:periplasmic space"/>
    <property type="evidence" value="ECO:0007669"/>
    <property type="project" value="UniProtKB-SubCell"/>
</dbReference>
<dbReference type="RefSeq" id="WP_155307795.1">
    <property type="nucleotide sequence ID" value="NZ_AP021875.1"/>
</dbReference>
<dbReference type="Pfam" id="PF13379">
    <property type="entry name" value="NMT1_2"/>
    <property type="match status" value="1"/>
</dbReference>
<dbReference type="PANTHER" id="PTHR30024">
    <property type="entry name" value="ALIPHATIC SULFONATES-BINDING PROTEIN-RELATED"/>
    <property type="match status" value="1"/>
</dbReference>
<keyword evidence="7" id="KW-0732">Signal</keyword>
<dbReference type="AlphaFoldDB" id="A0A5K7ZBL2"/>
<dbReference type="InterPro" id="IPR044527">
    <property type="entry name" value="NrtA/CpmA_ABC-bd_dom"/>
</dbReference>
<evidence type="ECO:0000256" key="2">
    <source>
        <dbReference type="ARBA" id="ARBA00004418"/>
    </source>
</evidence>
<evidence type="ECO:0000313" key="11">
    <source>
        <dbReference type="Proteomes" id="UP000427769"/>
    </source>
</evidence>
<dbReference type="Proteomes" id="UP000427769">
    <property type="component" value="Chromosome"/>
</dbReference>
<evidence type="ECO:0000256" key="7">
    <source>
        <dbReference type="ARBA" id="ARBA00022729"/>
    </source>
</evidence>
<dbReference type="KEGG" id="dwd:DSCW_66630"/>
<dbReference type="PANTHER" id="PTHR30024:SF47">
    <property type="entry name" value="TAURINE-BINDING PERIPLASMIC PROTEIN"/>
    <property type="match status" value="1"/>
</dbReference>
<keyword evidence="8 9" id="KW-0472">Membrane</keyword>
<comment type="subcellular location">
    <subcellularLocation>
        <location evidence="1">Endomembrane system</location>
    </subcellularLocation>
    <subcellularLocation>
        <location evidence="2">Periplasm</location>
    </subcellularLocation>
</comment>
<evidence type="ECO:0000256" key="5">
    <source>
        <dbReference type="ARBA" id="ARBA00022475"/>
    </source>
</evidence>